<organism evidence="1 2">
    <name type="scientific">Carnegiea gigantea</name>
    <dbReference type="NCBI Taxonomy" id="171969"/>
    <lineage>
        <taxon>Eukaryota</taxon>
        <taxon>Viridiplantae</taxon>
        <taxon>Streptophyta</taxon>
        <taxon>Embryophyta</taxon>
        <taxon>Tracheophyta</taxon>
        <taxon>Spermatophyta</taxon>
        <taxon>Magnoliopsida</taxon>
        <taxon>eudicotyledons</taxon>
        <taxon>Gunneridae</taxon>
        <taxon>Pentapetalae</taxon>
        <taxon>Caryophyllales</taxon>
        <taxon>Cactineae</taxon>
        <taxon>Cactaceae</taxon>
        <taxon>Cactoideae</taxon>
        <taxon>Echinocereeae</taxon>
        <taxon>Carnegiea</taxon>
    </lineage>
</organism>
<reference evidence="1" key="1">
    <citation type="submission" date="2022-04" db="EMBL/GenBank/DDBJ databases">
        <title>Carnegiea gigantea Genome sequencing and assembly v2.</title>
        <authorList>
            <person name="Copetti D."/>
            <person name="Sanderson M.J."/>
            <person name="Burquez A."/>
            <person name="Wojciechowski M.F."/>
        </authorList>
    </citation>
    <scope>NUCLEOTIDE SEQUENCE</scope>
    <source>
        <strain evidence="1">SGP5-SGP5p</strain>
        <tissue evidence="1">Aerial part</tissue>
    </source>
</reference>
<dbReference type="AlphaFoldDB" id="A0A9Q1Q5H1"/>
<evidence type="ECO:0000313" key="1">
    <source>
        <dbReference type="EMBL" id="KAJ8429166.1"/>
    </source>
</evidence>
<accession>A0A9Q1Q5H1</accession>
<name>A0A9Q1Q5H1_9CARY</name>
<proteinExistence type="predicted"/>
<evidence type="ECO:0000313" key="2">
    <source>
        <dbReference type="Proteomes" id="UP001153076"/>
    </source>
</evidence>
<keyword evidence="2" id="KW-1185">Reference proteome</keyword>
<protein>
    <submittedName>
        <fullName evidence="1">Uncharacterized protein</fullName>
    </submittedName>
</protein>
<gene>
    <name evidence="1" type="ORF">Cgig2_010116</name>
</gene>
<dbReference type="EMBL" id="JAKOGI010000927">
    <property type="protein sequence ID" value="KAJ8429166.1"/>
    <property type="molecule type" value="Genomic_DNA"/>
</dbReference>
<dbReference type="PANTHER" id="PTHR37610:SF6">
    <property type="entry name" value="GAG-POLYPEPTIDE OF LTR COPIA-TYPE-RELATED"/>
    <property type="match status" value="1"/>
</dbReference>
<dbReference type="Proteomes" id="UP001153076">
    <property type="component" value="Unassembled WGS sequence"/>
</dbReference>
<comment type="caution">
    <text evidence="1">The sequence shown here is derived from an EMBL/GenBank/DDBJ whole genome shotgun (WGS) entry which is preliminary data.</text>
</comment>
<dbReference type="OrthoDB" id="5544992at2759"/>
<dbReference type="PANTHER" id="PTHR37610">
    <property type="entry name" value="CCHC-TYPE DOMAIN-CONTAINING PROTEIN"/>
    <property type="match status" value="1"/>
</dbReference>
<sequence length="163" mass="18807">MNDLQNPLFLHPYEGPGSIAIQEKLSGAQNCRSWRRAVEIGLTTKRKLGIIQGIVTKSSDDSEELELMNHLPQITLIVDEIKAFIEVMNRQREEQRLFQFLNGLDEVYRSQRIQMLLITPLPIVEMACSMLQEEGTQRDVLEFNKLDVEPTALYSRNEDQRCS</sequence>